<sequence>MEIIIKLFLTFAKIGAFSIGGGYAMLPFIQREVIGRYGWLTTGEFSDILAISQMTPGPIAVNSATFVGYTEGGILGSAAATLGVALPSFIMILLIAAFFIKIYEKKTTKNVFRGIRPAVVGLIAAAAYSVTVESVIDIKGAIIFGLSLLSLFHKKVDPIYVIIASALVGIIVY</sequence>
<dbReference type="GO" id="GO:0015109">
    <property type="term" value="F:chromate transmembrane transporter activity"/>
    <property type="evidence" value="ECO:0007669"/>
    <property type="project" value="InterPro"/>
</dbReference>
<feature type="transmembrane region" description="Helical" evidence="7">
    <location>
        <begin position="115"/>
        <end position="136"/>
    </location>
</feature>
<evidence type="ECO:0000256" key="5">
    <source>
        <dbReference type="ARBA" id="ARBA00022989"/>
    </source>
</evidence>
<dbReference type="InterPro" id="IPR052518">
    <property type="entry name" value="CHR_Transporter"/>
</dbReference>
<dbReference type="OrthoDB" id="9788907at2"/>
<dbReference type="Proteomes" id="UP000295325">
    <property type="component" value="Unassembled WGS sequence"/>
</dbReference>
<evidence type="ECO:0000256" key="4">
    <source>
        <dbReference type="ARBA" id="ARBA00022692"/>
    </source>
</evidence>
<gene>
    <name evidence="8" type="ORF">EDD71_104100</name>
</gene>
<dbReference type="EMBL" id="SOAZ01000004">
    <property type="protein sequence ID" value="TDT62375.1"/>
    <property type="molecule type" value="Genomic_DNA"/>
</dbReference>
<evidence type="ECO:0000256" key="6">
    <source>
        <dbReference type="ARBA" id="ARBA00023136"/>
    </source>
</evidence>
<reference evidence="8 9" key="1">
    <citation type="submission" date="2019-03" db="EMBL/GenBank/DDBJ databases">
        <title>Genomic Encyclopedia of Type Strains, Phase IV (KMG-IV): sequencing the most valuable type-strain genomes for metagenomic binning, comparative biology and taxonomic classification.</title>
        <authorList>
            <person name="Goeker M."/>
        </authorList>
    </citation>
    <scope>NUCLEOTIDE SEQUENCE [LARGE SCALE GENOMIC DNA]</scope>
    <source>
        <strain evidence="8 9">DSM 24455</strain>
    </source>
</reference>
<evidence type="ECO:0000313" key="8">
    <source>
        <dbReference type="EMBL" id="TDT62375.1"/>
    </source>
</evidence>
<feature type="transmembrane region" description="Helical" evidence="7">
    <location>
        <begin position="7"/>
        <end position="29"/>
    </location>
</feature>
<evidence type="ECO:0000256" key="1">
    <source>
        <dbReference type="ARBA" id="ARBA00004651"/>
    </source>
</evidence>
<dbReference type="PANTHER" id="PTHR43663">
    <property type="entry name" value="CHROMATE TRANSPORT PROTEIN-RELATED"/>
    <property type="match status" value="1"/>
</dbReference>
<protein>
    <submittedName>
        <fullName evidence="8">Chromate transporter</fullName>
    </submittedName>
</protein>
<keyword evidence="4 7" id="KW-0812">Transmembrane</keyword>
<keyword evidence="6 7" id="KW-0472">Membrane</keyword>
<keyword evidence="3" id="KW-1003">Cell membrane</keyword>
<comment type="subcellular location">
    <subcellularLocation>
        <location evidence="1">Cell membrane</location>
        <topology evidence="1">Multi-pass membrane protein</topology>
    </subcellularLocation>
</comment>
<accession>A0A4R7KRZ5</accession>
<dbReference type="InterPro" id="IPR003370">
    <property type="entry name" value="Chromate_transpt"/>
</dbReference>
<organism evidence="8 9">
    <name type="scientific">Fonticella tunisiensis</name>
    <dbReference type="NCBI Taxonomy" id="1096341"/>
    <lineage>
        <taxon>Bacteria</taxon>
        <taxon>Bacillati</taxon>
        <taxon>Bacillota</taxon>
        <taxon>Clostridia</taxon>
        <taxon>Eubacteriales</taxon>
        <taxon>Clostridiaceae</taxon>
        <taxon>Fonticella</taxon>
    </lineage>
</organism>
<dbReference type="RefSeq" id="WP_133627375.1">
    <property type="nucleotide sequence ID" value="NZ_SOAZ01000004.1"/>
</dbReference>
<feature type="transmembrane region" description="Helical" evidence="7">
    <location>
        <begin position="156"/>
        <end position="172"/>
    </location>
</feature>
<keyword evidence="5 7" id="KW-1133">Transmembrane helix</keyword>
<dbReference type="Pfam" id="PF02417">
    <property type="entry name" value="Chromate_transp"/>
    <property type="match status" value="1"/>
</dbReference>
<dbReference type="AlphaFoldDB" id="A0A4R7KRZ5"/>
<name>A0A4R7KRZ5_9CLOT</name>
<dbReference type="GO" id="GO:0005886">
    <property type="term" value="C:plasma membrane"/>
    <property type="evidence" value="ECO:0007669"/>
    <property type="project" value="UniProtKB-SubCell"/>
</dbReference>
<comment type="similarity">
    <text evidence="2">Belongs to the chromate ion transporter (CHR) (TC 2.A.51) family.</text>
</comment>
<keyword evidence="9" id="KW-1185">Reference proteome</keyword>
<proteinExistence type="inferred from homology"/>
<feature type="transmembrane region" description="Helical" evidence="7">
    <location>
        <begin position="78"/>
        <end position="103"/>
    </location>
</feature>
<evidence type="ECO:0000256" key="7">
    <source>
        <dbReference type="SAM" id="Phobius"/>
    </source>
</evidence>
<evidence type="ECO:0000313" key="9">
    <source>
        <dbReference type="Proteomes" id="UP000295325"/>
    </source>
</evidence>
<comment type="caution">
    <text evidence="8">The sequence shown here is derived from an EMBL/GenBank/DDBJ whole genome shotgun (WGS) entry which is preliminary data.</text>
</comment>
<evidence type="ECO:0000256" key="2">
    <source>
        <dbReference type="ARBA" id="ARBA00005262"/>
    </source>
</evidence>
<evidence type="ECO:0000256" key="3">
    <source>
        <dbReference type="ARBA" id="ARBA00022475"/>
    </source>
</evidence>
<dbReference type="PANTHER" id="PTHR43663:SF1">
    <property type="entry name" value="CHROMATE TRANSPORTER"/>
    <property type="match status" value="1"/>
</dbReference>